<name>A0A835PMX7_VANPL</name>
<keyword evidence="1" id="KW-0175">Coiled coil</keyword>
<feature type="coiled-coil region" evidence="1">
    <location>
        <begin position="131"/>
        <end position="165"/>
    </location>
</feature>
<accession>A0A835PMX7</accession>
<dbReference type="AlphaFoldDB" id="A0A835PMX7"/>
<comment type="caution">
    <text evidence="3">The sequence shown here is derived from an EMBL/GenBank/DDBJ whole genome shotgun (WGS) entry which is preliminary data.</text>
</comment>
<evidence type="ECO:0000313" key="4">
    <source>
        <dbReference type="Proteomes" id="UP000636800"/>
    </source>
</evidence>
<feature type="coiled-coil region" evidence="1">
    <location>
        <begin position="5"/>
        <end position="39"/>
    </location>
</feature>
<reference evidence="4 5" key="1">
    <citation type="journal article" date="2020" name="Nat. Food">
        <title>A phased Vanilla planifolia genome enables genetic improvement of flavour and production.</title>
        <authorList>
            <person name="Hasing T."/>
            <person name="Tang H."/>
            <person name="Brym M."/>
            <person name="Khazi F."/>
            <person name="Huang T."/>
            <person name="Chambers A.H."/>
        </authorList>
    </citation>
    <scope>NUCLEOTIDE SEQUENCE [LARGE SCALE GENOMIC DNA]</scope>
    <source>
        <tissue evidence="3">Leaf</tissue>
    </source>
</reference>
<dbReference type="PANTHER" id="PTHR47357:SF1">
    <property type="entry name" value="SPINDLE POLE BODY COMPONENT 110"/>
    <property type="match status" value="1"/>
</dbReference>
<evidence type="ECO:0000256" key="1">
    <source>
        <dbReference type="SAM" id="Coils"/>
    </source>
</evidence>
<evidence type="ECO:0000313" key="2">
    <source>
        <dbReference type="EMBL" id="KAG0455089.1"/>
    </source>
</evidence>
<sequence length="491" mass="58151">MQREKPHLQLKINELDLELQAAEEEKKAMLAENAIFEGKLQEMELRTESLRIAFGLLNEENSILRSKLVEADRDIYNLKFERDELLCDNMFLEIKAIELSIELKTAKDSVDHLEKLISSADMEKVSFMSEILLLKEKLKHALVDKEKLEREIHLLRQENAASKQYQDEWEKKMIDSRKLMSCTLELLQEEVLQEVQPMLDISKEDLIEQIIKILFYMSSGSEICKIFDLEAVGKKHEDFLIKYKNSEGSYYDAKLKAENEKMDEIAEKDQTMCKFETVCTEQKKNICKLNDCYSDLLGKMDTEMAKKDEQFKMGRTERKKRQESFKRFVERLQELRLIGLGTFLNELLEVKSVSFDSMKHTKEQVAECLSELQDVKAFLELEWHLKRKLEKEKQDLELKLRYQQGIIMDLKDEASRRVVELAQKEKQLKVLEMMVAESKRNLKEKEREVLDKDEEKREAIRQLCLLNEHYRENYNYLTRHVSSMLQSKRTS</sequence>
<dbReference type="Proteomes" id="UP000636800">
    <property type="component" value="Chromosome 13"/>
</dbReference>
<dbReference type="GO" id="GO:0005200">
    <property type="term" value="F:structural constituent of cytoskeleton"/>
    <property type="evidence" value="ECO:0007669"/>
    <property type="project" value="TreeGrafter"/>
</dbReference>
<evidence type="ECO:0000313" key="3">
    <source>
        <dbReference type="EMBL" id="KAG0456319.1"/>
    </source>
</evidence>
<evidence type="ECO:0000313" key="5">
    <source>
        <dbReference type="Proteomes" id="UP000639772"/>
    </source>
</evidence>
<dbReference type="OrthoDB" id="10255522at2759"/>
<proteinExistence type="predicted"/>
<organism evidence="3 5">
    <name type="scientific">Vanilla planifolia</name>
    <name type="common">Vanilla</name>
    <dbReference type="NCBI Taxonomy" id="51239"/>
    <lineage>
        <taxon>Eukaryota</taxon>
        <taxon>Viridiplantae</taxon>
        <taxon>Streptophyta</taxon>
        <taxon>Embryophyta</taxon>
        <taxon>Tracheophyta</taxon>
        <taxon>Spermatophyta</taxon>
        <taxon>Magnoliopsida</taxon>
        <taxon>Liliopsida</taxon>
        <taxon>Asparagales</taxon>
        <taxon>Orchidaceae</taxon>
        <taxon>Vanilloideae</taxon>
        <taxon>Vanilleae</taxon>
        <taxon>Vanilla</taxon>
    </lineage>
</organism>
<dbReference type="EMBL" id="JADCNL010000013">
    <property type="protein sequence ID" value="KAG0455089.1"/>
    <property type="molecule type" value="Genomic_DNA"/>
</dbReference>
<keyword evidence="4" id="KW-1185">Reference proteome</keyword>
<dbReference type="Proteomes" id="UP000639772">
    <property type="component" value="Chromosome 13"/>
</dbReference>
<dbReference type="PANTHER" id="PTHR47357">
    <property type="entry name" value="COP1-INTERACTIVE PROTEIN 1"/>
    <property type="match status" value="1"/>
</dbReference>
<protein>
    <submittedName>
        <fullName evidence="3">Uncharacterized protein</fullName>
    </submittedName>
</protein>
<feature type="coiled-coil region" evidence="1">
    <location>
        <begin position="386"/>
        <end position="463"/>
    </location>
</feature>
<gene>
    <name evidence="3" type="ORF">HPP92_024107</name>
    <name evidence="2" type="ORF">HPP92_024381</name>
</gene>
<dbReference type="GO" id="GO:0005856">
    <property type="term" value="C:cytoskeleton"/>
    <property type="evidence" value="ECO:0007669"/>
    <property type="project" value="TreeGrafter"/>
</dbReference>
<dbReference type="EMBL" id="JADCNM010000013">
    <property type="protein sequence ID" value="KAG0456319.1"/>
    <property type="molecule type" value="Genomic_DNA"/>
</dbReference>